<keyword evidence="1" id="KW-0812">Transmembrane</keyword>
<dbReference type="EMBL" id="FNXT01001336">
    <property type="protein sequence ID" value="SZX78746.1"/>
    <property type="molecule type" value="Genomic_DNA"/>
</dbReference>
<protein>
    <submittedName>
        <fullName evidence="3">Uncharacterized protein</fullName>
    </submittedName>
</protein>
<name>A0A383WPW8_TETOB</name>
<evidence type="ECO:0000313" key="4">
    <source>
        <dbReference type="Proteomes" id="UP000256970"/>
    </source>
</evidence>
<feature type="transmembrane region" description="Helical" evidence="1">
    <location>
        <begin position="69"/>
        <end position="87"/>
    </location>
</feature>
<sequence length="112" mass="11261">MVQGAAKWLAQASPAAAHPLPISIVPAQHPCTHYAMGQRVRRHGEACAFACPAAVAAATAAMLPAGAAAYAWCSLAAAAAAAAAAALPMHTGAALRQDDFSCTLHCNTTWAP</sequence>
<proteinExistence type="predicted"/>
<evidence type="ECO:0000313" key="2">
    <source>
        <dbReference type="EMBL" id="SZX78696.1"/>
    </source>
</evidence>
<keyword evidence="4" id="KW-1185">Reference proteome</keyword>
<evidence type="ECO:0000313" key="3">
    <source>
        <dbReference type="EMBL" id="SZX78746.1"/>
    </source>
</evidence>
<reference evidence="3 4" key="1">
    <citation type="submission" date="2016-10" db="EMBL/GenBank/DDBJ databases">
        <authorList>
            <person name="Cai Z."/>
        </authorList>
    </citation>
    <scope>NUCLEOTIDE SEQUENCE [LARGE SCALE GENOMIC DNA]</scope>
</reference>
<dbReference type="Proteomes" id="UP000256970">
    <property type="component" value="Unassembled WGS sequence"/>
</dbReference>
<dbReference type="AlphaFoldDB" id="A0A383WPW8"/>
<accession>A0A383WPW8</accession>
<keyword evidence="1" id="KW-0472">Membrane</keyword>
<keyword evidence="1" id="KW-1133">Transmembrane helix</keyword>
<dbReference type="EMBL" id="FNXT01001332">
    <property type="protein sequence ID" value="SZX78696.1"/>
    <property type="molecule type" value="Genomic_DNA"/>
</dbReference>
<gene>
    <name evidence="2" type="ORF">BQ4739_LOCUS19011</name>
    <name evidence="3" type="ORF">BQ4739_LOCUS19054</name>
</gene>
<organism evidence="3 4">
    <name type="scientific">Tetradesmus obliquus</name>
    <name type="common">Green alga</name>
    <name type="synonym">Acutodesmus obliquus</name>
    <dbReference type="NCBI Taxonomy" id="3088"/>
    <lineage>
        <taxon>Eukaryota</taxon>
        <taxon>Viridiplantae</taxon>
        <taxon>Chlorophyta</taxon>
        <taxon>core chlorophytes</taxon>
        <taxon>Chlorophyceae</taxon>
        <taxon>CS clade</taxon>
        <taxon>Sphaeropleales</taxon>
        <taxon>Scenedesmaceae</taxon>
        <taxon>Tetradesmus</taxon>
    </lineage>
</organism>
<evidence type="ECO:0000256" key="1">
    <source>
        <dbReference type="SAM" id="Phobius"/>
    </source>
</evidence>
<feature type="transmembrane region" description="Helical" evidence="1">
    <location>
        <begin position="46"/>
        <end position="63"/>
    </location>
</feature>